<dbReference type="PANTHER" id="PTHR33116">
    <property type="entry name" value="REVERSE TRANSCRIPTASE ZINC-BINDING DOMAIN-CONTAINING PROTEIN-RELATED-RELATED"/>
    <property type="match status" value="1"/>
</dbReference>
<reference evidence="2 3" key="1">
    <citation type="submission" date="2018-09" db="EMBL/GenBank/DDBJ databases">
        <title>A high-quality reference genome of wild soybean provides a powerful tool to mine soybean genomes.</title>
        <authorList>
            <person name="Xie M."/>
            <person name="Chung C.Y.L."/>
            <person name="Li M.-W."/>
            <person name="Wong F.-L."/>
            <person name="Chan T.-F."/>
            <person name="Lam H.-M."/>
        </authorList>
    </citation>
    <scope>NUCLEOTIDE SEQUENCE [LARGE SCALE GENOMIC DNA]</scope>
    <source>
        <strain evidence="3">cv. W05</strain>
        <tissue evidence="2">Hypocotyl of etiolated seedlings</tissue>
    </source>
</reference>
<feature type="domain" description="Reverse transcriptase" evidence="1">
    <location>
        <begin position="1"/>
        <end position="136"/>
    </location>
</feature>
<dbReference type="Pfam" id="PF00078">
    <property type="entry name" value="RVT_1"/>
    <property type="match status" value="1"/>
</dbReference>
<dbReference type="PANTHER" id="PTHR33116:SF78">
    <property type="entry name" value="OS12G0587133 PROTEIN"/>
    <property type="match status" value="1"/>
</dbReference>
<protein>
    <recommendedName>
        <fullName evidence="1">Reverse transcriptase domain-containing protein</fullName>
    </recommendedName>
</protein>
<keyword evidence="3" id="KW-1185">Reference proteome</keyword>
<sequence>MNGSPIEEFSMHKGLRQGDPLATFLFLLVAKRISGLMRQASKSKNFQGLVVGKDKVEVSVLQFADDILFFGEVSPNNVMCIKAILVCFELAFGLKVNFFKSNLVGLGVDDLTLSKFVDILNYHCTKIPFVYLGIPIGANPKKETMWESVMYKIKSKLGRWDIGWDMLEHRVVEGMVLLGSIIGGKLHAKFSKFGIAYGSGG</sequence>
<comment type="caution">
    <text evidence="2">The sequence shown here is derived from an EMBL/GenBank/DDBJ whole genome shotgun (WGS) entry which is preliminary data.</text>
</comment>
<dbReference type="PROSITE" id="PS50878">
    <property type="entry name" value="RT_POL"/>
    <property type="match status" value="1"/>
</dbReference>
<evidence type="ECO:0000259" key="1">
    <source>
        <dbReference type="PROSITE" id="PS50878"/>
    </source>
</evidence>
<dbReference type="InterPro" id="IPR000477">
    <property type="entry name" value="RT_dom"/>
</dbReference>
<dbReference type="AlphaFoldDB" id="A0A445IKL7"/>
<proteinExistence type="predicted"/>
<evidence type="ECO:0000313" key="2">
    <source>
        <dbReference type="EMBL" id="RZB86600.1"/>
    </source>
</evidence>
<accession>A0A445IKL7</accession>
<dbReference type="EMBL" id="QZWG01000010">
    <property type="protein sequence ID" value="RZB86600.1"/>
    <property type="molecule type" value="Genomic_DNA"/>
</dbReference>
<organism evidence="2 3">
    <name type="scientific">Glycine soja</name>
    <name type="common">Wild soybean</name>
    <dbReference type="NCBI Taxonomy" id="3848"/>
    <lineage>
        <taxon>Eukaryota</taxon>
        <taxon>Viridiplantae</taxon>
        <taxon>Streptophyta</taxon>
        <taxon>Embryophyta</taxon>
        <taxon>Tracheophyta</taxon>
        <taxon>Spermatophyta</taxon>
        <taxon>Magnoliopsida</taxon>
        <taxon>eudicotyledons</taxon>
        <taxon>Gunneridae</taxon>
        <taxon>Pentapetalae</taxon>
        <taxon>rosids</taxon>
        <taxon>fabids</taxon>
        <taxon>Fabales</taxon>
        <taxon>Fabaceae</taxon>
        <taxon>Papilionoideae</taxon>
        <taxon>50 kb inversion clade</taxon>
        <taxon>NPAAA clade</taxon>
        <taxon>indigoferoid/millettioid clade</taxon>
        <taxon>Phaseoleae</taxon>
        <taxon>Glycine</taxon>
        <taxon>Glycine subgen. Soja</taxon>
    </lineage>
</organism>
<evidence type="ECO:0000313" key="3">
    <source>
        <dbReference type="Proteomes" id="UP000289340"/>
    </source>
</evidence>
<name>A0A445IKL7_GLYSO</name>
<gene>
    <name evidence="2" type="ORF">D0Y65_026595</name>
</gene>
<dbReference type="Proteomes" id="UP000289340">
    <property type="component" value="Chromosome 10"/>
</dbReference>